<name>A0A0F8WUI3_9ZZZZ</name>
<evidence type="ECO:0000313" key="1">
    <source>
        <dbReference type="EMBL" id="KKK60532.1"/>
    </source>
</evidence>
<feature type="non-terminal residue" evidence="1">
    <location>
        <position position="1"/>
    </location>
</feature>
<comment type="caution">
    <text evidence="1">The sequence shown here is derived from an EMBL/GenBank/DDBJ whole genome shotgun (WGS) entry which is preliminary data.</text>
</comment>
<protein>
    <submittedName>
        <fullName evidence="1">Uncharacterized protein</fullName>
    </submittedName>
</protein>
<gene>
    <name evidence="1" type="ORF">LCGC14_3023440</name>
</gene>
<sequence length="59" mass="6857">AICLRCFASFADERLVPWDDDIQFFPKSLRRQMDVQERSMHEQLTEVLKTELGKGAAND</sequence>
<dbReference type="EMBL" id="LAZR01062922">
    <property type="protein sequence ID" value="KKK60532.1"/>
    <property type="molecule type" value="Genomic_DNA"/>
</dbReference>
<dbReference type="AlphaFoldDB" id="A0A0F8WUI3"/>
<organism evidence="1">
    <name type="scientific">marine sediment metagenome</name>
    <dbReference type="NCBI Taxonomy" id="412755"/>
    <lineage>
        <taxon>unclassified sequences</taxon>
        <taxon>metagenomes</taxon>
        <taxon>ecological metagenomes</taxon>
    </lineage>
</organism>
<accession>A0A0F8WUI3</accession>
<proteinExistence type="predicted"/>
<reference evidence="1" key="1">
    <citation type="journal article" date="2015" name="Nature">
        <title>Complex archaea that bridge the gap between prokaryotes and eukaryotes.</title>
        <authorList>
            <person name="Spang A."/>
            <person name="Saw J.H."/>
            <person name="Jorgensen S.L."/>
            <person name="Zaremba-Niedzwiedzka K."/>
            <person name="Martijn J."/>
            <person name="Lind A.E."/>
            <person name="van Eijk R."/>
            <person name="Schleper C."/>
            <person name="Guy L."/>
            <person name="Ettema T.J."/>
        </authorList>
    </citation>
    <scope>NUCLEOTIDE SEQUENCE</scope>
</reference>